<dbReference type="PANTHER" id="PTHR35446">
    <property type="entry name" value="SI:CH211-175M2.5"/>
    <property type="match status" value="1"/>
</dbReference>
<reference evidence="1 2" key="1">
    <citation type="submission" date="2019-02" db="EMBL/GenBank/DDBJ databases">
        <title>Sequencing the genomes of 1000 actinobacteria strains.</title>
        <authorList>
            <person name="Klenk H.-P."/>
        </authorList>
    </citation>
    <scope>NUCLEOTIDE SEQUENCE [LARGE SCALE GENOMIC DNA]</scope>
    <source>
        <strain evidence="1 2">DSM 16932</strain>
    </source>
</reference>
<comment type="caution">
    <text evidence="1">The sequence shown here is derived from an EMBL/GenBank/DDBJ whole genome shotgun (WGS) entry which is preliminary data.</text>
</comment>
<dbReference type="AlphaFoldDB" id="A0A4V2EXU7"/>
<dbReference type="Proteomes" id="UP000293852">
    <property type="component" value="Unassembled WGS sequence"/>
</dbReference>
<dbReference type="InterPro" id="IPR010195">
    <property type="entry name" value="Uncharacterised_peroxidase-rel"/>
</dbReference>
<dbReference type="PANTHER" id="PTHR35446:SF2">
    <property type="entry name" value="CARBOXYMUCONOLACTONE DECARBOXYLASE-LIKE DOMAIN-CONTAINING PROTEIN"/>
    <property type="match status" value="1"/>
</dbReference>
<dbReference type="InterPro" id="IPR029032">
    <property type="entry name" value="AhpD-like"/>
</dbReference>
<proteinExistence type="predicted"/>
<sequence length="201" mass="21705">MSATIDEGGAVIDRVGWVAAVPIEQATGTLKEAYDWQAAVIGEPTEFTRLGSLHPHLVMERLRLYKEVEAVVSGLTEAERRLTVFVTSVLNATPHCASGAQAALRRAGVGDELVERLGADPNALTGNPRWDEILRHVRLLTRTPGEITAGDLDRLRSVGLDDRDIVALNNLSAYYSYINRVATGLGLRTSIPDAHSAAAPR</sequence>
<organism evidence="1 2">
    <name type="scientific">Xylanimonas ulmi</name>
    <dbReference type="NCBI Taxonomy" id="228973"/>
    <lineage>
        <taxon>Bacteria</taxon>
        <taxon>Bacillati</taxon>
        <taxon>Actinomycetota</taxon>
        <taxon>Actinomycetes</taxon>
        <taxon>Micrococcales</taxon>
        <taxon>Promicromonosporaceae</taxon>
        <taxon>Xylanimonas</taxon>
    </lineage>
</organism>
<keyword evidence="1" id="KW-0560">Oxidoreductase</keyword>
<dbReference type="NCBIfam" id="TIGR01926">
    <property type="entry name" value="peroxid_rel"/>
    <property type="match status" value="1"/>
</dbReference>
<keyword evidence="2" id="KW-1185">Reference proteome</keyword>
<gene>
    <name evidence="1" type="ORF">EV386_1008</name>
</gene>
<dbReference type="GO" id="GO:0004601">
    <property type="term" value="F:peroxidase activity"/>
    <property type="evidence" value="ECO:0007669"/>
    <property type="project" value="UniProtKB-KW"/>
</dbReference>
<keyword evidence="1" id="KW-0575">Peroxidase</keyword>
<accession>A0A4V2EXU7</accession>
<dbReference type="OrthoDB" id="9810664at2"/>
<dbReference type="Gene3D" id="1.20.1290.10">
    <property type="entry name" value="AhpD-like"/>
    <property type="match status" value="1"/>
</dbReference>
<dbReference type="SUPFAM" id="SSF69118">
    <property type="entry name" value="AhpD-like"/>
    <property type="match status" value="1"/>
</dbReference>
<dbReference type="RefSeq" id="WP_130412874.1">
    <property type="nucleotide sequence ID" value="NZ_SGWX01000001.1"/>
</dbReference>
<protein>
    <submittedName>
        <fullName evidence="1">Putative peroxidase-related enzyme</fullName>
    </submittedName>
</protein>
<dbReference type="EMBL" id="SGWX01000001">
    <property type="protein sequence ID" value="RZS60730.1"/>
    <property type="molecule type" value="Genomic_DNA"/>
</dbReference>
<evidence type="ECO:0000313" key="2">
    <source>
        <dbReference type="Proteomes" id="UP000293852"/>
    </source>
</evidence>
<name>A0A4V2EXU7_9MICO</name>
<evidence type="ECO:0000313" key="1">
    <source>
        <dbReference type="EMBL" id="RZS60730.1"/>
    </source>
</evidence>